<feature type="region of interest" description="Disordered" evidence="1">
    <location>
        <begin position="293"/>
        <end position="341"/>
    </location>
</feature>
<evidence type="ECO:0000256" key="1">
    <source>
        <dbReference type="SAM" id="MobiDB-lite"/>
    </source>
</evidence>
<gene>
    <name evidence="2" type="ORF">DM02DRAFT_665577</name>
</gene>
<organism evidence="2 3">
    <name type="scientific">Periconia macrospinosa</name>
    <dbReference type="NCBI Taxonomy" id="97972"/>
    <lineage>
        <taxon>Eukaryota</taxon>
        <taxon>Fungi</taxon>
        <taxon>Dikarya</taxon>
        <taxon>Ascomycota</taxon>
        <taxon>Pezizomycotina</taxon>
        <taxon>Dothideomycetes</taxon>
        <taxon>Pleosporomycetidae</taxon>
        <taxon>Pleosporales</taxon>
        <taxon>Massarineae</taxon>
        <taxon>Periconiaceae</taxon>
        <taxon>Periconia</taxon>
    </lineage>
</organism>
<feature type="compositionally biased region" description="Basic residues" evidence="1">
    <location>
        <begin position="324"/>
        <end position="335"/>
    </location>
</feature>
<dbReference type="Proteomes" id="UP000244855">
    <property type="component" value="Unassembled WGS sequence"/>
</dbReference>
<evidence type="ECO:0000313" key="3">
    <source>
        <dbReference type="Proteomes" id="UP000244855"/>
    </source>
</evidence>
<evidence type="ECO:0008006" key="4">
    <source>
        <dbReference type="Google" id="ProtNLM"/>
    </source>
</evidence>
<proteinExistence type="predicted"/>
<sequence>MSESTGGNRTTYKGEVLAGHHNFLQWRRDVRTQGETLGVLTLFNGNDSDIESIIQEPSVPVRKHVEKKVATQEHIDQVTNELNKHKTYLKQPKTQLPGTDNADVEAKVHNLTLHLESLTTQENYDAQEKAYRKEYKEDIGIHQWESQVYEKQQKRLQRAKELLMDSIDKTIQPMVVSMNPRSIWSYCHNNFRVQQSVAIPMLYAKLAKVQLSNCQNLQDYISQLRNIRMDLSSHGEQMSDIQFLTQVMNGLTPRYNSVVRDTHMKNEEGMIISSEKFIQRLFVNDMIYSTGGNSGNSNTHNGNTNAKSTGDVKNKDKDKDKGKKNSKCPSCKKNHPGGEAE</sequence>
<dbReference type="OrthoDB" id="7920740at2759"/>
<name>A0A2V1CXS7_9PLEO</name>
<feature type="non-terminal residue" evidence="2">
    <location>
        <position position="341"/>
    </location>
</feature>
<feature type="compositionally biased region" description="Basic and acidic residues" evidence="1">
    <location>
        <begin position="310"/>
        <end position="323"/>
    </location>
</feature>
<accession>A0A2V1CXS7</accession>
<reference evidence="2 3" key="1">
    <citation type="journal article" date="2018" name="Sci. Rep.">
        <title>Comparative genomics provides insights into the lifestyle and reveals functional heterogeneity of dark septate endophytic fungi.</title>
        <authorList>
            <person name="Knapp D.G."/>
            <person name="Nemeth J.B."/>
            <person name="Barry K."/>
            <person name="Hainaut M."/>
            <person name="Henrissat B."/>
            <person name="Johnson J."/>
            <person name="Kuo A."/>
            <person name="Lim J.H.P."/>
            <person name="Lipzen A."/>
            <person name="Nolan M."/>
            <person name="Ohm R.A."/>
            <person name="Tamas L."/>
            <person name="Grigoriev I.V."/>
            <person name="Spatafora J.W."/>
            <person name="Nagy L.G."/>
            <person name="Kovacs G.M."/>
        </authorList>
    </citation>
    <scope>NUCLEOTIDE SEQUENCE [LARGE SCALE GENOMIC DNA]</scope>
    <source>
        <strain evidence="2 3">DSE2036</strain>
    </source>
</reference>
<evidence type="ECO:0000313" key="2">
    <source>
        <dbReference type="EMBL" id="PVH90069.1"/>
    </source>
</evidence>
<keyword evidence="3" id="KW-1185">Reference proteome</keyword>
<dbReference type="EMBL" id="KZ806761">
    <property type="protein sequence ID" value="PVH90069.1"/>
    <property type="molecule type" value="Genomic_DNA"/>
</dbReference>
<feature type="compositionally biased region" description="Low complexity" evidence="1">
    <location>
        <begin position="293"/>
        <end position="305"/>
    </location>
</feature>
<dbReference type="AlphaFoldDB" id="A0A2V1CXS7"/>
<protein>
    <recommendedName>
        <fullName evidence="4">Retrovirus-related Pol polyprotein from transposon TNT 1-94</fullName>
    </recommendedName>
</protein>
<dbReference type="Pfam" id="PF14223">
    <property type="entry name" value="Retrotran_gag_2"/>
    <property type="match status" value="1"/>
</dbReference>